<reference evidence="2" key="1">
    <citation type="submission" date="2020-11" db="EMBL/GenBank/DDBJ databases">
        <authorList>
            <consortium name="DOE Joint Genome Institute"/>
            <person name="Ahrendt S."/>
            <person name="Riley R."/>
            <person name="Andreopoulos W."/>
            <person name="Labutti K."/>
            <person name="Pangilinan J."/>
            <person name="Ruiz-Duenas F.J."/>
            <person name="Barrasa J.M."/>
            <person name="Sanchez-Garcia M."/>
            <person name="Camarero S."/>
            <person name="Miyauchi S."/>
            <person name="Serrano A."/>
            <person name="Linde D."/>
            <person name="Babiker R."/>
            <person name="Drula E."/>
            <person name="Ayuso-Fernandez I."/>
            <person name="Pacheco R."/>
            <person name="Padilla G."/>
            <person name="Ferreira P."/>
            <person name="Barriuso J."/>
            <person name="Kellner H."/>
            <person name="Castanera R."/>
            <person name="Alfaro M."/>
            <person name="Ramirez L."/>
            <person name="Pisabarro A.G."/>
            <person name="Kuo A."/>
            <person name="Tritt A."/>
            <person name="Lipzen A."/>
            <person name="He G."/>
            <person name="Yan M."/>
            <person name="Ng V."/>
            <person name="Cullen D."/>
            <person name="Martin F."/>
            <person name="Rosso M.-N."/>
            <person name="Henrissat B."/>
            <person name="Hibbett D."/>
            <person name="Martinez A.T."/>
            <person name="Grigoriev I.V."/>
        </authorList>
    </citation>
    <scope>NUCLEOTIDE SEQUENCE</scope>
    <source>
        <strain evidence="2">CBS 506.95</strain>
    </source>
</reference>
<evidence type="ECO:0000313" key="3">
    <source>
        <dbReference type="Proteomes" id="UP000807306"/>
    </source>
</evidence>
<feature type="transmembrane region" description="Helical" evidence="1">
    <location>
        <begin position="12"/>
        <end position="30"/>
    </location>
</feature>
<proteinExistence type="predicted"/>
<gene>
    <name evidence="2" type="ORF">CPB83DRAFT_845644</name>
</gene>
<protein>
    <submittedName>
        <fullName evidence="2">Uncharacterized protein</fullName>
    </submittedName>
</protein>
<evidence type="ECO:0000313" key="2">
    <source>
        <dbReference type="EMBL" id="KAF9533652.1"/>
    </source>
</evidence>
<keyword evidence="1" id="KW-0812">Transmembrane</keyword>
<name>A0A9P6ERQ6_9AGAR</name>
<evidence type="ECO:0000256" key="1">
    <source>
        <dbReference type="SAM" id="Phobius"/>
    </source>
</evidence>
<dbReference type="AlphaFoldDB" id="A0A9P6ERQ6"/>
<organism evidence="2 3">
    <name type="scientific">Crepidotus variabilis</name>
    <dbReference type="NCBI Taxonomy" id="179855"/>
    <lineage>
        <taxon>Eukaryota</taxon>
        <taxon>Fungi</taxon>
        <taxon>Dikarya</taxon>
        <taxon>Basidiomycota</taxon>
        <taxon>Agaricomycotina</taxon>
        <taxon>Agaricomycetes</taxon>
        <taxon>Agaricomycetidae</taxon>
        <taxon>Agaricales</taxon>
        <taxon>Agaricineae</taxon>
        <taxon>Crepidotaceae</taxon>
        <taxon>Crepidotus</taxon>
    </lineage>
</organism>
<accession>A0A9P6ERQ6</accession>
<comment type="caution">
    <text evidence="2">The sequence shown here is derived from an EMBL/GenBank/DDBJ whole genome shotgun (WGS) entry which is preliminary data.</text>
</comment>
<dbReference type="EMBL" id="MU157828">
    <property type="protein sequence ID" value="KAF9533652.1"/>
    <property type="molecule type" value="Genomic_DNA"/>
</dbReference>
<keyword evidence="1" id="KW-0472">Membrane</keyword>
<keyword evidence="1" id="KW-1133">Transmembrane helix</keyword>
<keyword evidence="3" id="KW-1185">Reference proteome</keyword>
<sequence>MYGKQYDSQGGVMLPGNFGLFTGAVGFPNFRRRNSRNECMYTITKRLSSVHVRRFSHGDTYSQRLSVIAFEKERFLGSLPHPL</sequence>
<dbReference type="Proteomes" id="UP000807306">
    <property type="component" value="Unassembled WGS sequence"/>
</dbReference>